<dbReference type="OrthoDB" id="9786954at2"/>
<evidence type="ECO:0000259" key="10">
    <source>
        <dbReference type="Pfam" id="PF00697"/>
    </source>
</evidence>
<comment type="similarity">
    <text evidence="9">Belongs to the TrpF family.</text>
</comment>
<protein>
    <recommendedName>
        <fullName evidence="4 9">N-(5'-phosphoribosyl)anthranilate isomerase</fullName>
        <shortName evidence="9">PRAI</shortName>
        <ecNumber evidence="3 9">5.3.1.24</ecNumber>
    </recommendedName>
</protein>
<dbReference type="GO" id="GO:0000162">
    <property type="term" value="P:L-tryptophan biosynthetic process"/>
    <property type="evidence" value="ECO:0007669"/>
    <property type="project" value="UniProtKB-UniRule"/>
</dbReference>
<dbReference type="GO" id="GO:0004640">
    <property type="term" value="F:phosphoribosylanthranilate isomerase activity"/>
    <property type="evidence" value="ECO:0007669"/>
    <property type="project" value="UniProtKB-UniRule"/>
</dbReference>
<name>A0A2S8F6Y4_9BACT</name>
<evidence type="ECO:0000256" key="5">
    <source>
        <dbReference type="ARBA" id="ARBA00022605"/>
    </source>
</evidence>
<dbReference type="Pfam" id="PF00697">
    <property type="entry name" value="PRAI"/>
    <property type="match status" value="1"/>
</dbReference>
<organism evidence="11 12">
    <name type="scientific">Blastopirellula marina</name>
    <dbReference type="NCBI Taxonomy" id="124"/>
    <lineage>
        <taxon>Bacteria</taxon>
        <taxon>Pseudomonadati</taxon>
        <taxon>Planctomycetota</taxon>
        <taxon>Planctomycetia</taxon>
        <taxon>Pirellulales</taxon>
        <taxon>Pirellulaceae</taxon>
        <taxon>Blastopirellula</taxon>
    </lineage>
</organism>
<dbReference type="PANTHER" id="PTHR42894">
    <property type="entry name" value="N-(5'-PHOSPHORIBOSYL)ANTHRANILATE ISOMERASE"/>
    <property type="match status" value="1"/>
</dbReference>
<dbReference type="SUPFAM" id="SSF51366">
    <property type="entry name" value="Ribulose-phoshate binding barrel"/>
    <property type="match status" value="1"/>
</dbReference>
<dbReference type="CDD" id="cd00405">
    <property type="entry name" value="PRAI"/>
    <property type="match status" value="1"/>
</dbReference>
<gene>
    <name evidence="9" type="primary">trpF</name>
    <name evidence="11" type="ORF">C5Y96_16185</name>
</gene>
<evidence type="ECO:0000256" key="1">
    <source>
        <dbReference type="ARBA" id="ARBA00001164"/>
    </source>
</evidence>
<evidence type="ECO:0000256" key="8">
    <source>
        <dbReference type="ARBA" id="ARBA00023235"/>
    </source>
</evidence>
<evidence type="ECO:0000256" key="4">
    <source>
        <dbReference type="ARBA" id="ARBA00022272"/>
    </source>
</evidence>
<evidence type="ECO:0000256" key="6">
    <source>
        <dbReference type="ARBA" id="ARBA00022822"/>
    </source>
</evidence>
<dbReference type="Gene3D" id="3.20.20.70">
    <property type="entry name" value="Aldolase class I"/>
    <property type="match status" value="1"/>
</dbReference>
<evidence type="ECO:0000256" key="7">
    <source>
        <dbReference type="ARBA" id="ARBA00023141"/>
    </source>
</evidence>
<keyword evidence="7 9" id="KW-0057">Aromatic amino acid biosynthesis</keyword>
<evidence type="ECO:0000313" key="12">
    <source>
        <dbReference type="Proteomes" id="UP000240009"/>
    </source>
</evidence>
<comment type="caution">
    <text evidence="11">The sequence shown here is derived from an EMBL/GenBank/DDBJ whole genome shotgun (WGS) entry which is preliminary data.</text>
</comment>
<dbReference type="InterPro" id="IPR044643">
    <property type="entry name" value="TrpF_fam"/>
</dbReference>
<dbReference type="Proteomes" id="UP000240009">
    <property type="component" value="Unassembled WGS sequence"/>
</dbReference>
<dbReference type="InterPro" id="IPR013785">
    <property type="entry name" value="Aldolase_TIM"/>
</dbReference>
<proteinExistence type="inferred from homology"/>
<comment type="pathway">
    <text evidence="2 9">Amino-acid biosynthesis; L-tryptophan biosynthesis; L-tryptophan from chorismate: step 3/5.</text>
</comment>
<keyword evidence="5 9" id="KW-0028">Amino-acid biosynthesis</keyword>
<comment type="catalytic activity">
    <reaction evidence="1 9">
        <text>N-(5-phospho-beta-D-ribosyl)anthranilate = 1-(2-carboxyphenylamino)-1-deoxy-D-ribulose 5-phosphate</text>
        <dbReference type="Rhea" id="RHEA:21540"/>
        <dbReference type="ChEBI" id="CHEBI:18277"/>
        <dbReference type="ChEBI" id="CHEBI:58613"/>
        <dbReference type="EC" id="5.3.1.24"/>
    </reaction>
</comment>
<evidence type="ECO:0000256" key="2">
    <source>
        <dbReference type="ARBA" id="ARBA00004664"/>
    </source>
</evidence>
<dbReference type="EC" id="5.3.1.24" evidence="3 9"/>
<dbReference type="RefSeq" id="WP_105355408.1">
    <property type="nucleotide sequence ID" value="NZ_PUIA01000051.1"/>
</dbReference>
<keyword evidence="6 9" id="KW-0822">Tryptophan biosynthesis</keyword>
<dbReference type="HAMAP" id="MF_00135">
    <property type="entry name" value="PRAI"/>
    <property type="match status" value="1"/>
</dbReference>
<reference evidence="11 12" key="1">
    <citation type="submission" date="2018-02" db="EMBL/GenBank/DDBJ databases">
        <title>Comparative genomes isolates from brazilian mangrove.</title>
        <authorList>
            <person name="Araujo J.E."/>
            <person name="Taketani R.G."/>
            <person name="Silva M.C.P."/>
            <person name="Loureco M.V."/>
            <person name="Andreote F.D."/>
        </authorList>
    </citation>
    <scope>NUCLEOTIDE SEQUENCE [LARGE SCALE GENOMIC DNA]</scope>
    <source>
        <strain evidence="11 12">HEX-2 MGV</strain>
    </source>
</reference>
<evidence type="ECO:0000256" key="3">
    <source>
        <dbReference type="ARBA" id="ARBA00012572"/>
    </source>
</evidence>
<dbReference type="InterPro" id="IPR011060">
    <property type="entry name" value="RibuloseP-bd_barrel"/>
</dbReference>
<dbReference type="EMBL" id="PUIA01000051">
    <property type="protein sequence ID" value="PQO27921.1"/>
    <property type="molecule type" value="Genomic_DNA"/>
</dbReference>
<dbReference type="PANTHER" id="PTHR42894:SF1">
    <property type="entry name" value="N-(5'-PHOSPHORIBOSYL)ANTHRANILATE ISOMERASE"/>
    <property type="match status" value="1"/>
</dbReference>
<dbReference type="UniPathway" id="UPA00035">
    <property type="reaction ID" value="UER00042"/>
</dbReference>
<evidence type="ECO:0000256" key="9">
    <source>
        <dbReference type="HAMAP-Rule" id="MF_00135"/>
    </source>
</evidence>
<dbReference type="AlphaFoldDB" id="A0A2S8F6Y4"/>
<dbReference type="InterPro" id="IPR001240">
    <property type="entry name" value="PRAI_dom"/>
</dbReference>
<accession>A0A2S8F6Y4</accession>
<sequence>MPVPDIFRIKICGLNDFENAVAVSHSGADAIGLNFFPQSKRCVEKNTAVKIANTVRGEVQIVGLFVNATPTEIKQTNEQVGFNWIQLHGDESAEFAKSVYETTGVPILAASRGSLVRWATLPDGFHPQALLMDAAVPGSFGGTGHLSNWDLAATWRTMPHLNHLVLAGGLTPENVADAIRAVQPSGVDVAGGAENSGQPGIKDLDKVEAFVTAAREAFARLPKE</sequence>
<evidence type="ECO:0000313" key="11">
    <source>
        <dbReference type="EMBL" id="PQO27921.1"/>
    </source>
</evidence>
<keyword evidence="8 9" id="KW-0413">Isomerase</keyword>
<feature type="domain" description="N-(5'phosphoribosyl) anthranilate isomerase (PRAI)" evidence="10">
    <location>
        <begin position="9"/>
        <end position="212"/>
    </location>
</feature>